<dbReference type="AlphaFoldDB" id="A0A0G1WW00"/>
<evidence type="ECO:0000313" key="11">
    <source>
        <dbReference type="EMBL" id="KKW23053.1"/>
    </source>
</evidence>
<dbReference type="Gene3D" id="3.40.50.800">
    <property type="entry name" value="Anticodon-binding domain"/>
    <property type="match status" value="1"/>
</dbReference>
<comment type="catalytic activity">
    <reaction evidence="9">
        <text>tRNA(Pro) + L-proline + ATP = L-prolyl-tRNA(Pro) + AMP + diphosphate</text>
        <dbReference type="Rhea" id="RHEA:14305"/>
        <dbReference type="Rhea" id="RHEA-COMP:9700"/>
        <dbReference type="Rhea" id="RHEA-COMP:9702"/>
        <dbReference type="ChEBI" id="CHEBI:30616"/>
        <dbReference type="ChEBI" id="CHEBI:33019"/>
        <dbReference type="ChEBI" id="CHEBI:60039"/>
        <dbReference type="ChEBI" id="CHEBI:78442"/>
        <dbReference type="ChEBI" id="CHEBI:78532"/>
        <dbReference type="ChEBI" id="CHEBI:456215"/>
        <dbReference type="EC" id="6.1.1.15"/>
    </reaction>
</comment>
<dbReference type="Pfam" id="PF00587">
    <property type="entry name" value="tRNA-synt_2b"/>
    <property type="match status" value="1"/>
</dbReference>
<dbReference type="GO" id="GO:0005829">
    <property type="term" value="C:cytosol"/>
    <property type="evidence" value="ECO:0007669"/>
    <property type="project" value="TreeGrafter"/>
</dbReference>
<keyword evidence="7" id="KW-0030">Aminoacyl-tRNA synthetase</keyword>
<dbReference type="InterPro" id="IPR044140">
    <property type="entry name" value="ProRS_anticodon_short"/>
</dbReference>
<gene>
    <name evidence="11" type="ORF">UY67_C0029G0013</name>
</gene>
<keyword evidence="6" id="KW-0648">Protein biosynthesis</keyword>
<dbReference type="PRINTS" id="PR01046">
    <property type="entry name" value="TRNASYNTHPRO"/>
</dbReference>
<dbReference type="InterPro" id="IPR002314">
    <property type="entry name" value="aa-tRNA-synt_IIb"/>
</dbReference>
<evidence type="ECO:0000256" key="1">
    <source>
        <dbReference type="ARBA" id="ARBA00012831"/>
    </source>
</evidence>
<evidence type="ECO:0000256" key="9">
    <source>
        <dbReference type="ARBA" id="ARBA00047671"/>
    </source>
</evidence>
<dbReference type="InterPro" id="IPR006195">
    <property type="entry name" value="aa-tRNA-synth_II"/>
</dbReference>
<dbReference type="GO" id="GO:0004827">
    <property type="term" value="F:proline-tRNA ligase activity"/>
    <property type="evidence" value="ECO:0007669"/>
    <property type="project" value="UniProtKB-EC"/>
</dbReference>
<evidence type="ECO:0000256" key="6">
    <source>
        <dbReference type="ARBA" id="ARBA00022917"/>
    </source>
</evidence>
<dbReference type="Pfam" id="PF03129">
    <property type="entry name" value="HGTP_anticodon"/>
    <property type="match status" value="1"/>
</dbReference>
<organism evidence="11 12">
    <name type="scientific">Candidatus Kaiserbacteria bacterium GW2011_GWA2_52_12</name>
    <dbReference type="NCBI Taxonomy" id="1618671"/>
    <lineage>
        <taxon>Bacteria</taxon>
        <taxon>Candidatus Kaiseribacteriota</taxon>
    </lineage>
</organism>
<dbReference type="CDD" id="cd00861">
    <property type="entry name" value="ProRS_anticodon_short"/>
    <property type="match status" value="1"/>
</dbReference>
<evidence type="ECO:0000256" key="8">
    <source>
        <dbReference type="ARBA" id="ARBA00029731"/>
    </source>
</evidence>
<dbReference type="Proteomes" id="UP000034273">
    <property type="component" value="Unassembled WGS sequence"/>
</dbReference>
<feature type="domain" description="Aminoacyl-transfer RNA synthetases class-II family profile" evidence="10">
    <location>
        <begin position="38"/>
        <end position="317"/>
    </location>
</feature>
<keyword evidence="4" id="KW-0547">Nucleotide-binding</keyword>
<dbReference type="SUPFAM" id="SSF55681">
    <property type="entry name" value="Class II aaRS and biotin synthetases"/>
    <property type="match status" value="1"/>
</dbReference>
<dbReference type="STRING" id="1618671.UY67_C0029G0013"/>
<accession>A0A0G1WW00</accession>
<dbReference type="Gene3D" id="3.30.930.10">
    <property type="entry name" value="Bira Bifunctional Protein, Domain 2"/>
    <property type="match status" value="1"/>
</dbReference>
<dbReference type="EMBL" id="LCQW01000029">
    <property type="protein sequence ID" value="KKW23053.1"/>
    <property type="molecule type" value="Genomic_DNA"/>
</dbReference>
<dbReference type="PATRIC" id="fig|1618671.3.peg.866"/>
<dbReference type="InterPro" id="IPR045864">
    <property type="entry name" value="aa-tRNA-synth_II/BPL/LPL"/>
</dbReference>
<dbReference type="PANTHER" id="PTHR42753">
    <property type="entry name" value="MITOCHONDRIAL RIBOSOME PROTEIN L39/PROLYL-TRNA LIGASE FAMILY MEMBER"/>
    <property type="match status" value="1"/>
</dbReference>
<dbReference type="InterPro" id="IPR004154">
    <property type="entry name" value="Anticodon-bd"/>
</dbReference>
<dbReference type="SUPFAM" id="SSF52954">
    <property type="entry name" value="Class II aaRS ABD-related"/>
    <property type="match status" value="1"/>
</dbReference>
<protein>
    <recommendedName>
        <fullName evidence="2">Proline--tRNA ligase</fullName>
        <ecNumber evidence="1">6.1.1.15</ecNumber>
    </recommendedName>
    <alternativeName>
        <fullName evidence="8">Prolyl-tRNA synthetase</fullName>
    </alternativeName>
</protein>
<evidence type="ECO:0000259" key="10">
    <source>
        <dbReference type="PROSITE" id="PS50862"/>
    </source>
</evidence>
<dbReference type="GO" id="GO:0005524">
    <property type="term" value="F:ATP binding"/>
    <property type="evidence" value="ECO:0007669"/>
    <property type="project" value="UniProtKB-KW"/>
</dbReference>
<sequence>MRQSELFTKTRREAPKDEVAKNAQLLIRAGYIHKEMAGVYSFLPLGLRVFNNIEHIIREEMNAIGGQEVVLTALQDPNLWSKTDRWRSAADIWFTTKLSSGVDLGLAFTHEEPLTALMTEHISSYKDLPKYVYQFQTKFRNELRAKSGILRMREFVMKDLYSFSRTEAEFRIFYEKCAAAYKKIFDRSGVGEKTFRTFSSGGSFSKFSDEFQTVCESGEDTIYVHEGKGIAINKEVYTDEVLAELGVAREDMKEMTAIEVGNIFPLGTRFSEPLGLVYKDEKGVSQPVYMGSYGIGPGRVMGTIVEVLADTKGIVWPKEVAPYPVHLVSITSGNKDVAMAADTLYDLLAENGIETLYDDRDLRAGEKLNDADLIGIPTRIIVSEKTMSEGAVEVGNRADGSKVMVRESNIIEHLSE</sequence>
<evidence type="ECO:0000313" key="12">
    <source>
        <dbReference type="Proteomes" id="UP000034273"/>
    </source>
</evidence>
<proteinExistence type="predicted"/>
<keyword evidence="3 11" id="KW-0436">Ligase</keyword>
<dbReference type="GO" id="GO:0006433">
    <property type="term" value="P:prolyl-tRNA aminoacylation"/>
    <property type="evidence" value="ECO:0007669"/>
    <property type="project" value="InterPro"/>
</dbReference>
<name>A0A0G1WW00_9BACT</name>
<dbReference type="InterPro" id="IPR002316">
    <property type="entry name" value="Pro-tRNA-ligase_IIa"/>
</dbReference>
<dbReference type="EC" id="6.1.1.15" evidence="1"/>
<dbReference type="InterPro" id="IPR036621">
    <property type="entry name" value="Anticodon-bd_dom_sf"/>
</dbReference>
<evidence type="ECO:0000256" key="5">
    <source>
        <dbReference type="ARBA" id="ARBA00022840"/>
    </source>
</evidence>
<evidence type="ECO:0000256" key="7">
    <source>
        <dbReference type="ARBA" id="ARBA00023146"/>
    </source>
</evidence>
<keyword evidence="5" id="KW-0067">ATP-binding</keyword>
<comment type="caution">
    <text evidence="11">The sequence shown here is derived from an EMBL/GenBank/DDBJ whole genome shotgun (WGS) entry which is preliminary data.</text>
</comment>
<dbReference type="PROSITE" id="PS50862">
    <property type="entry name" value="AA_TRNA_LIGASE_II"/>
    <property type="match status" value="1"/>
</dbReference>
<evidence type="ECO:0000256" key="4">
    <source>
        <dbReference type="ARBA" id="ARBA00022741"/>
    </source>
</evidence>
<evidence type="ECO:0000256" key="3">
    <source>
        <dbReference type="ARBA" id="ARBA00022598"/>
    </source>
</evidence>
<dbReference type="InterPro" id="IPR050062">
    <property type="entry name" value="Pro-tRNA_synthetase"/>
</dbReference>
<evidence type="ECO:0000256" key="2">
    <source>
        <dbReference type="ARBA" id="ARBA00019110"/>
    </source>
</evidence>
<reference evidence="11 12" key="1">
    <citation type="journal article" date="2015" name="Nature">
        <title>rRNA introns, odd ribosomes, and small enigmatic genomes across a large radiation of phyla.</title>
        <authorList>
            <person name="Brown C.T."/>
            <person name="Hug L.A."/>
            <person name="Thomas B.C."/>
            <person name="Sharon I."/>
            <person name="Castelle C.J."/>
            <person name="Singh A."/>
            <person name="Wilkins M.J."/>
            <person name="Williams K.H."/>
            <person name="Banfield J.F."/>
        </authorList>
    </citation>
    <scope>NUCLEOTIDE SEQUENCE [LARGE SCALE GENOMIC DNA]</scope>
</reference>
<dbReference type="PANTHER" id="PTHR42753:SF2">
    <property type="entry name" value="PROLINE--TRNA LIGASE"/>
    <property type="match status" value="1"/>
</dbReference>